<comment type="caution">
    <text evidence="2">The sequence shown here is derived from an EMBL/GenBank/DDBJ whole genome shotgun (WGS) entry which is preliminary data.</text>
</comment>
<evidence type="ECO:0000313" key="3">
    <source>
        <dbReference type="Proteomes" id="UP000663879"/>
    </source>
</evidence>
<dbReference type="EMBL" id="CAJNOC010005291">
    <property type="protein sequence ID" value="CAF1048077.1"/>
    <property type="molecule type" value="Genomic_DNA"/>
</dbReference>
<protein>
    <submittedName>
        <fullName evidence="2">Uncharacterized protein</fullName>
    </submittedName>
</protein>
<dbReference type="AlphaFoldDB" id="A0A814K5U5"/>
<reference evidence="2" key="1">
    <citation type="submission" date="2021-02" db="EMBL/GenBank/DDBJ databases">
        <authorList>
            <person name="Nowell W R."/>
        </authorList>
    </citation>
    <scope>NUCLEOTIDE SEQUENCE</scope>
    <source>
        <strain evidence="2">Ploen Becks lab</strain>
    </source>
</reference>
<feature type="chain" id="PRO_5032743591" evidence="1">
    <location>
        <begin position="20"/>
        <end position="194"/>
    </location>
</feature>
<proteinExistence type="predicted"/>
<feature type="signal peptide" evidence="1">
    <location>
        <begin position="1"/>
        <end position="19"/>
    </location>
</feature>
<keyword evidence="1" id="KW-0732">Signal</keyword>
<evidence type="ECO:0000313" key="2">
    <source>
        <dbReference type="EMBL" id="CAF1048077.1"/>
    </source>
</evidence>
<keyword evidence="3" id="KW-1185">Reference proteome</keyword>
<evidence type="ECO:0000256" key="1">
    <source>
        <dbReference type="SAM" id="SignalP"/>
    </source>
</evidence>
<name>A0A814K5U5_9BILA</name>
<organism evidence="2 3">
    <name type="scientific">Brachionus calyciflorus</name>
    <dbReference type="NCBI Taxonomy" id="104777"/>
    <lineage>
        <taxon>Eukaryota</taxon>
        <taxon>Metazoa</taxon>
        <taxon>Spiralia</taxon>
        <taxon>Gnathifera</taxon>
        <taxon>Rotifera</taxon>
        <taxon>Eurotatoria</taxon>
        <taxon>Monogononta</taxon>
        <taxon>Pseudotrocha</taxon>
        <taxon>Ploima</taxon>
        <taxon>Brachionidae</taxon>
        <taxon>Brachionus</taxon>
    </lineage>
</organism>
<sequence length="194" mass="21745">MFFQSSFIIFFILANNSLGLICKCGRGTFLDPFTMTCVVDTLQLGSECSFAHDQCDTGSFCSPTYFRCMQNMKYGDKCPDIIPLKKRVLCNKNENLFCLNGICQSTINLCASVNCGPYKICSTKTGECMGLPSEHACDPTNDTCDKSQSLFCNPFREVCERYRDVGEACNSKMDFCNKLQYLECGSRNVCISKF</sequence>
<dbReference type="Proteomes" id="UP000663879">
    <property type="component" value="Unassembled WGS sequence"/>
</dbReference>
<gene>
    <name evidence="2" type="ORF">OXX778_LOCUS18688</name>
</gene>
<accession>A0A814K5U5</accession>